<dbReference type="Proteomes" id="UP000254848">
    <property type="component" value="Unassembled WGS sequence"/>
</dbReference>
<dbReference type="InterPro" id="IPR038056">
    <property type="entry name" value="YjbR-like_sf"/>
</dbReference>
<dbReference type="PANTHER" id="PTHR35145:SF1">
    <property type="entry name" value="CYTOPLASMIC PROTEIN"/>
    <property type="match status" value="1"/>
</dbReference>
<gene>
    <name evidence="1" type="ORF">C8D90_104169</name>
</gene>
<organism evidence="1 2">
    <name type="scientific">Enterobacillus tribolii</name>
    <dbReference type="NCBI Taxonomy" id="1487935"/>
    <lineage>
        <taxon>Bacteria</taxon>
        <taxon>Pseudomonadati</taxon>
        <taxon>Pseudomonadota</taxon>
        <taxon>Gammaproteobacteria</taxon>
        <taxon>Enterobacterales</taxon>
        <taxon>Hafniaceae</taxon>
        <taxon>Enterobacillus</taxon>
    </lineage>
</organism>
<protein>
    <submittedName>
        <fullName evidence="1">Putative DNA-binding protein (MmcQ/YjbR family)</fullName>
    </submittedName>
</protein>
<sequence length="120" mass="13605">MDNAELIEYCLTKPGAVHDYKAEWEADRVCVSGKMFAMLGDLNGRPIISLKSEPDRADVLRQAYDDIIPGYYLNKKHWNTLFLDGSLPEELVYESIDHSYRLVTQGLTKKVQKALGLLGE</sequence>
<dbReference type="InterPro" id="IPR058532">
    <property type="entry name" value="YjbR/MT2646/Rv2570-like"/>
</dbReference>
<accession>A0A370QRY1</accession>
<dbReference type="RefSeq" id="WP_115458346.1">
    <property type="nucleotide sequence ID" value="NZ_QRAP01000004.1"/>
</dbReference>
<reference evidence="1 2" key="1">
    <citation type="submission" date="2018-07" db="EMBL/GenBank/DDBJ databases">
        <title>Genomic Encyclopedia of Type Strains, Phase IV (KMG-IV): sequencing the most valuable type-strain genomes for metagenomic binning, comparative biology and taxonomic classification.</title>
        <authorList>
            <person name="Goeker M."/>
        </authorList>
    </citation>
    <scope>NUCLEOTIDE SEQUENCE [LARGE SCALE GENOMIC DNA]</scope>
    <source>
        <strain evidence="1 2">DSM 103736</strain>
    </source>
</reference>
<dbReference type="AlphaFoldDB" id="A0A370QRY1"/>
<evidence type="ECO:0000313" key="2">
    <source>
        <dbReference type="Proteomes" id="UP000254848"/>
    </source>
</evidence>
<comment type="caution">
    <text evidence="1">The sequence shown here is derived from an EMBL/GenBank/DDBJ whole genome shotgun (WGS) entry which is preliminary data.</text>
</comment>
<evidence type="ECO:0000313" key="1">
    <source>
        <dbReference type="EMBL" id="RDK92017.1"/>
    </source>
</evidence>
<dbReference type="OrthoDB" id="3194910at2"/>
<dbReference type="InterPro" id="IPR007351">
    <property type="entry name" value="YjbR"/>
</dbReference>
<proteinExistence type="predicted"/>
<name>A0A370QRY1_9GAMM</name>
<dbReference type="Pfam" id="PF04237">
    <property type="entry name" value="YjbR"/>
    <property type="match status" value="1"/>
</dbReference>
<dbReference type="EMBL" id="QRAP01000004">
    <property type="protein sequence ID" value="RDK92017.1"/>
    <property type="molecule type" value="Genomic_DNA"/>
</dbReference>
<dbReference type="SUPFAM" id="SSF142906">
    <property type="entry name" value="YjbR-like"/>
    <property type="match status" value="1"/>
</dbReference>
<dbReference type="PANTHER" id="PTHR35145">
    <property type="entry name" value="CYTOPLASMIC PROTEIN-RELATED"/>
    <property type="match status" value="1"/>
</dbReference>
<dbReference type="Gene3D" id="3.90.1150.30">
    <property type="match status" value="1"/>
</dbReference>
<keyword evidence="2" id="KW-1185">Reference proteome</keyword>
<dbReference type="GO" id="GO:0003677">
    <property type="term" value="F:DNA binding"/>
    <property type="evidence" value="ECO:0007669"/>
    <property type="project" value="UniProtKB-KW"/>
</dbReference>
<keyword evidence="1" id="KW-0238">DNA-binding</keyword>